<evidence type="ECO:0000256" key="4">
    <source>
        <dbReference type="ARBA" id="ARBA00023139"/>
    </source>
</evidence>
<dbReference type="NCBIfam" id="NF047847">
    <property type="entry name" value="SS_mature_LptM"/>
    <property type="match status" value="1"/>
</dbReference>
<sequence length="45" mass="4488">MPKSITSVRRIVAALAACAALAGCGQKGPLYLPPPPQPASETSAP</sequence>
<keyword evidence="5" id="KW-0998">Cell outer membrane</keyword>
<dbReference type="EMBL" id="VLTJ01000042">
    <property type="protein sequence ID" value="TSH89126.1"/>
    <property type="molecule type" value="Genomic_DNA"/>
</dbReference>
<evidence type="ECO:0008006" key="10">
    <source>
        <dbReference type="Google" id="ProtNLM"/>
    </source>
</evidence>
<evidence type="ECO:0000313" key="8">
    <source>
        <dbReference type="EMBL" id="TSH89126.1"/>
    </source>
</evidence>
<dbReference type="PROSITE" id="PS51257">
    <property type="entry name" value="PROKAR_LIPOPROTEIN"/>
    <property type="match status" value="1"/>
</dbReference>
<reference evidence="8 9" key="1">
    <citation type="submission" date="2019-07" db="EMBL/GenBank/DDBJ databases">
        <title>Qingshengfaniella alkalisoli gen. nov., sp. nov., isolated from saline soil.</title>
        <authorList>
            <person name="Xu L."/>
            <person name="Huang X.-X."/>
            <person name="Sun J.-Q."/>
        </authorList>
    </citation>
    <scope>NUCLEOTIDE SEQUENCE [LARGE SCALE GENOMIC DNA]</scope>
    <source>
        <strain evidence="8 9">DSM 27279</strain>
    </source>
</reference>
<protein>
    <recommendedName>
        <fullName evidence="10">Lipoprotein</fullName>
    </recommendedName>
</protein>
<evidence type="ECO:0000256" key="2">
    <source>
        <dbReference type="ARBA" id="ARBA00022729"/>
    </source>
</evidence>
<dbReference type="Pfam" id="PF13627">
    <property type="entry name" value="LptM_cons"/>
    <property type="match status" value="1"/>
</dbReference>
<keyword evidence="6" id="KW-0449">Lipoprotein</keyword>
<proteinExistence type="predicted"/>
<evidence type="ECO:0000256" key="3">
    <source>
        <dbReference type="ARBA" id="ARBA00023136"/>
    </source>
</evidence>
<evidence type="ECO:0000256" key="7">
    <source>
        <dbReference type="SAM" id="SignalP"/>
    </source>
</evidence>
<organism evidence="8 9">
    <name type="scientific">Verticiella sediminum</name>
    <dbReference type="NCBI Taxonomy" id="1247510"/>
    <lineage>
        <taxon>Bacteria</taxon>
        <taxon>Pseudomonadati</taxon>
        <taxon>Pseudomonadota</taxon>
        <taxon>Betaproteobacteria</taxon>
        <taxon>Burkholderiales</taxon>
        <taxon>Alcaligenaceae</taxon>
        <taxon>Verticiella</taxon>
    </lineage>
</organism>
<dbReference type="GO" id="GO:0009279">
    <property type="term" value="C:cell outer membrane"/>
    <property type="evidence" value="ECO:0007669"/>
    <property type="project" value="UniProtKB-SubCell"/>
</dbReference>
<feature type="signal peptide" evidence="7">
    <location>
        <begin position="1"/>
        <end position="22"/>
    </location>
</feature>
<keyword evidence="3" id="KW-0472">Membrane</keyword>
<comment type="subcellular location">
    <subcellularLocation>
        <location evidence="1">Cell outer membrane</location>
        <topology evidence="1">Lipid-anchor</topology>
    </subcellularLocation>
</comment>
<comment type="caution">
    <text evidence="8">The sequence shown here is derived from an EMBL/GenBank/DDBJ whole genome shotgun (WGS) entry which is preliminary data.</text>
</comment>
<evidence type="ECO:0000313" key="9">
    <source>
        <dbReference type="Proteomes" id="UP000318405"/>
    </source>
</evidence>
<gene>
    <name evidence="8" type="ORF">FOZ76_26315</name>
</gene>
<dbReference type="InterPro" id="IPR032831">
    <property type="entry name" value="LptM_cons"/>
</dbReference>
<keyword evidence="4" id="KW-0564">Palmitate</keyword>
<accession>A0A556A8B1</accession>
<evidence type="ECO:0000256" key="1">
    <source>
        <dbReference type="ARBA" id="ARBA00004459"/>
    </source>
</evidence>
<dbReference type="AlphaFoldDB" id="A0A556A8B1"/>
<evidence type="ECO:0000256" key="6">
    <source>
        <dbReference type="ARBA" id="ARBA00023288"/>
    </source>
</evidence>
<evidence type="ECO:0000256" key="5">
    <source>
        <dbReference type="ARBA" id="ARBA00023237"/>
    </source>
</evidence>
<dbReference type="Proteomes" id="UP000318405">
    <property type="component" value="Unassembled WGS sequence"/>
</dbReference>
<feature type="chain" id="PRO_5022061913" description="Lipoprotein" evidence="7">
    <location>
        <begin position="23"/>
        <end position="45"/>
    </location>
</feature>
<keyword evidence="2 7" id="KW-0732">Signal</keyword>
<name>A0A556A8B1_9BURK</name>
<keyword evidence="9" id="KW-1185">Reference proteome</keyword>